<feature type="compositionally biased region" description="Polar residues" evidence="1">
    <location>
        <begin position="283"/>
        <end position="295"/>
    </location>
</feature>
<feature type="region of interest" description="Disordered" evidence="1">
    <location>
        <begin position="18"/>
        <end position="93"/>
    </location>
</feature>
<sequence length="312" mass="35347">MHSLKRLLSYFPGSPTHFARHLSTRRPPSRASAASSSTGLDEWNDAWETAWLPNDDDPIPTSTSISPTDRAPWESADTSESVNGDSHLSADMDEDTKAFVAEMDERWEERRAAKLQVGALERVNEGEKKGKGKRKGDEYRIKKQRIHAGLWVKELEKLEESRLGGGTRGDDIDRLLDSCAEIFDSGDNESCETKVPSTTELKTKPDGWETTSKVQDGNIWDISQREEDILLQEFERRIAFSKYQIASFIKTHIFSRRRPIDGWKYLIEEIGPNARKGKGSVNRMPSMTDPATQPYQEEKLSITPKASSFRGR</sequence>
<proteinExistence type="predicted"/>
<name>A0A833VHB7_9POAL</name>
<dbReference type="Proteomes" id="UP000623129">
    <property type="component" value="Unassembled WGS sequence"/>
</dbReference>
<dbReference type="EMBL" id="SWLB01000024">
    <property type="protein sequence ID" value="KAF3322948.1"/>
    <property type="molecule type" value="Genomic_DNA"/>
</dbReference>
<dbReference type="InterPro" id="IPR052851">
    <property type="entry name" value="GCD1_mitochondrial"/>
</dbReference>
<evidence type="ECO:0008006" key="4">
    <source>
        <dbReference type="Google" id="ProtNLM"/>
    </source>
</evidence>
<dbReference type="OrthoDB" id="547043at2759"/>
<dbReference type="PANTHER" id="PTHR35476:SF2">
    <property type="entry name" value="MUCIN-LIKE PROTEIN"/>
    <property type="match status" value="1"/>
</dbReference>
<reference evidence="2" key="1">
    <citation type="submission" date="2020-01" db="EMBL/GenBank/DDBJ databases">
        <title>Genome sequence of Kobresia littledalei, the first chromosome-level genome in the family Cyperaceae.</title>
        <authorList>
            <person name="Qu G."/>
        </authorList>
    </citation>
    <scope>NUCLEOTIDE SEQUENCE</scope>
    <source>
        <strain evidence="2">C.B.Clarke</strain>
        <tissue evidence="2">Leaf</tissue>
    </source>
</reference>
<feature type="compositionally biased region" description="Low complexity" evidence="1">
    <location>
        <begin position="29"/>
        <end position="38"/>
    </location>
</feature>
<feature type="compositionally biased region" description="Polar residues" evidence="1">
    <location>
        <begin position="76"/>
        <end position="86"/>
    </location>
</feature>
<evidence type="ECO:0000313" key="2">
    <source>
        <dbReference type="EMBL" id="KAF3322948.1"/>
    </source>
</evidence>
<comment type="caution">
    <text evidence="2">The sequence shown here is derived from an EMBL/GenBank/DDBJ whole genome shotgun (WGS) entry which is preliminary data.</text>
</comment>
<feature type="compositionally biased region" description="Basic residues" evidence="1">
    <location>
        <begin position="18"/>
        <end position="28"/>
    </location>
</feature>
<gene>
    <name evidence="2" type="ORF">FCM35_KLT12937</name>
</gene>
<accession>A0A833VHB7</accession>
<evidence type="ECO:0000313" key="3">
    <source>
        <dbReference type="Proteomes" id="UP000623129"/>
    </source>
</evidence>
<organism evidence="2 3">
    <name type="scientific">Carex littledalei</name>
    <dbReference type="NCBI Taxonomy" id="544730"/>
    <lineage>
        <taxon>Eukaryota</taxon>
        <taxon>Viridiplantae</taxon>
        <taxon>Streptophyta</taxon>
        <taxon>Embryophyta</taxon>
        <taxon>Tracheophyta</taxon>
        <taxon>Spermatophyta</taxon>
        <taxon>Magnoliopsida</taxon>
        <taxon>Liliopsida</taxon>
        <taxon>Poales</taxon>
        <taxon>Cyperaceae</taxon>
        <taxon>Cyperoideae</taxon>
        <taxon>Cariceae</taxon>
        <taxon>Carex</taxon>
        <taxon>Carex subgen. Euthyceras</taxon>
    </lineage>
</organism>
<dbReference type="PANTHER" id="PTHR35476">
    <property type="entry name" value="MUCIN-LIKE PROTEIN"/>
    <property type="match status" value="1"/>
</dbReference>
<protein>
    <recommendedName>
        <fullName evidence="4">Mucin-like protein</fullName>
    </recommendedName>
</protein>
<feature type="region of interest" description="Disordered" evidence="1">
    <location>
        <begin position="274"/>
        <end position="312"/>
    </location>
</feature>
<evidence type="ECO:0000256" key="1">
    <source>
        <dbReference type="SAM" id="MobiDB-lite"/>
    </source>
</evidence>
<dbReference type="AlphaFoldDB" id="A0A833VHB7"/>
<keyword evidence="3" id="KW-1185">Reference proteome</keyword>